<name>A0A2Z6DYG0_HYDTE</name>
<gene>
    <name evidence="1" type="ORF">HPTL_1287</name>
</gene>
<reference evidence="1 2" key="1">
    <citation type="submission" date="2018-04" db="EMBL/GenBank/DDBJ databases">
        <title>Complete genome sequence of Hydrogenophilus thermoluteolus TH-1.</title>
        <authorList>
            <person name="Arai H."/>
        </authorList>
    </citation>
    <scope>NUCLEOTIDE SEQUENCE [LARGE SCALE GENOMIC DNA]</scope>
    <source>
        <strain evidence="1 2">TH-1</strain>
    </source>
</reference>
<dbReference type="RefSeq" id="WP_119335280.1">
    <property type="nucleotide sequence ID" value="NZ_AP018558.1"/>
</dbReference>
<evidence type="ECO:0000313" key="2">
    <source>
        <dbReference type="Proteomes" id="UP000262004"/>
    </source>
</evidence>
<protein>
    <submittedName>
        <fullName evidence="1">Uncharacterized protein</fullName>
    </submittedName>
</protein>
<accession>A0A2Z6DYG0</accession>
<dbReference type="KEGG" id="htl:HPTL_1287"/>
<organism evidence="1 2">
    <name type="scientific">Hydrogenophilus thermoluteolus</name>
    <name type="common">Pseudomonas hydrogenothermophila</name>
    <dbReference type="NCBI Taxonomy" id="297"/>
    <lineage>
        <taxon>Bacteria</taxon>
        <taxon>Pseudomonadati</taxon>
        <taxon>Pseudomonadota</taxon>
        <taxon>Hydrogenophilia</taxon>
        <taxon>Hydrogenophilales</taxon>
        <taxon>Hydrogenophilaceae</taxon>
        <taxon>Hydrogenophilus</taxon>
    </lineage>
</organism>
<evidence type="ECO:0000313" key="1">
    <source>
        <dbReference type="EMBL" id="BBD77551.1"/>
    </source>
</evidence>
<sequence>MKRETPYRLAGRVKAPEVPCSGIEKRRALRVRLQAGQTLEAAAFVLAERKKLKVQIEPPDTLVVEYSVRDHLLVELEEALIAAGFTLDDTLAARVQRAWYHYCEAVQREHLEQPERLLKQAQTAFVQEYQEHPHGDHDPAPEELRHYH</sequence>
<dbReference type="OrthoDB" id="8588195at2"/>
<dbReference type="AlphaFoldDB" id="A0A2Z6DYG0"/>
<dbReference type="EMBL" id="AP018558">
    <property type="protein sequence ID" value="BBD77551.1"/>
    <property type="molecule type" value="Genomic_DNA"/>
</dbReference>
<keyword evidence="2" id="KW-1185">Reference proteome</keyword>
<dbReference type="Proteomes" id="UP000262004">
    <property type="component" value="Chromosome"/>
</dbReference>
<proteinExistence type="predicted"/>